<keyword evidence="3" id="KW-1185">Reference proteome</keyword>
<dbReference type="PANTHER" id="PTHR18964">
    <property type="entry name" value="ROK (REPRESSOR, ORF, KINASE) FAMILY"/>
    <property type="match status" value="1"/>
</dbReference>
<dbReference type="KEGG" id="abat:CFX1CAM_2273"/>
<dbReference type="PANTHER" id="PTHR18964:SF149">
    <property type="entry name" value="BIFUNCTIONAL UDP-N-ACETYLGLUCOSAMINE 2-EPIMERASE_N-ACETYLMANNOSAMINE KINASE"/>
    <property type="match status" value="1"/>
</dbReference>
<dbReference type="InterPro" id="IPR043129">
    <property type="entry name" value="ATPase_NBD"/>
</dbReference>
<reference evidence="3" key="1">
    <citation type="submission" date="2017-05" db="EMBL/GenBank/DDBJ databases">
        <authorList>
            <person name="Kirkegaard R."/>
            <person name="Mcilroy J S."/>
        </authorList>
    </citation>
    <scope>NUCLEOTIDE SEQUENCE [LARGE SCALE GENOMIC DNA]</scope>
</reference>
<sequence>MTSRPLEILNDLSPTAKILGINISGQKTSAVFGDVTGLIYERNQMEAISGHAFPEAFDAICALVDALLKVCRAQGLSSPEMISVAVSGSVDFSRGIVMSAPDLPKWDDVPLKGRLGVRYNLPVMIEQHSNAGALAEMVFGAGVGVTDQIFLDLEPVVSAGIIKDGKIYHGANDAAGEIGSMRMAPAGPAGLGYPGSLTGFASGLGMAELAHMRYPGLWPVPPKPYEFVSAANAGQEEAQQVIVESAEHLGKALLWLVLTLDPELIVFGHPADLLGETLLEPLRDAVLRHGGGEARSLPRLALSKFAARLDDMAALMAVISAYRDHARD</sequence>
<dbReference type="SUPFAM" id="SSF53067">
    <property type="entry name" value="Actin-like ATPase domain"/>
    <property type="match status" value="1"/>
</dbReference>
<dbReference type="OrthoDB" id="9795247at2"/>
<dbReference type="Proteomes" id="UP000195514">
    <property type="component" value="Chromosome I"/>
</dbReference>
<evidence type="ECO:0000313" key="2">
    <source>
        <dbReference type="EMBL" id="SMX55338.1"/>
    </source>
</evidence>
<dbReference type="InterPro" id="IPR000600">
    <property type="entry name" value="ROK"/>
</dbReference>
<accession>A0A1Y6K8Y7</accession>
<protein>
    <submittedName>
        <fullName evidence="2">Putative Transcriptional regulator</fullName>
    </submittedName>
</protein>
<organism evidence="2 3">
    <name type="scientific">Candidatus Brevifilum fermentans</name>
    <dbReference type="NCBI Taxonomy" id="1986204"/>
    <lineage>
        <taxon>Bacteria</taxon>
        <taxon>Bacillati</taxon>
        <taxon>Chloroflexota</taxon>
        <taxon>Anaerolineae</taxon>
        <taxon>Anaerolineales</taxon>
        <taxon>Anaerolineaceae</taxon>
        <taxon>Candidatus Brevifilum</taxon>
    </lineage>
</organism>
<evidence type="ECO:0000256" key="1">
    <source>
        <dbReference type="ARBA" id="ARBA00006479"/>
    </source>
</evidence>
<dbReference type="EMBL" id="LT859958">
    <property type="protein sequence ID" value="SMX55338.1"/>
    <property type="molecule type" value="Genomic_DNA"/>
</dbReference>
<name>A0A1Y6K8Y7_9CHLR</name>
<evidence type="ECO:0000313" key="3">
    <source>
        <dbReference type="Proteomes" id="UP000195514"/>
    </source>
</evidence>
<dbReference type="Gene3D" id="3.30.420.40">
    <property type="match status" value="2"/>
</dbReference>
<proteinExistence type="inferred from homology"/>
<gene>
    <name evidence="2" type="ORF">CFX1CAM_2273</name>
</gene>
<dbReference type="AlphaFoldDB" id="A0A1Y6K8Y7"/>
<dbReference type="CDD" id="cd23763">
    <property type="entry name" value="ASKHA_ATPase_ROK"/>
    <property type="match status" value="1"/>
</dbReference>
<dbReference type="Pfam" id="PF00480">
    <property type="entry name" value="ROK"/>
    <property type="match status" value="1"/>
</dbReference>
<comment type="similarity">
    <text evidence="1">Belongs to the ROK (NagC/XylR) family.</text>
</comment>
<dbReference type="RefSeq" id="WP_087863183.1">
    <property type="nucleotide sequence ID" value="NZ_LT859958.1"/>
</dbReference>